<evidence type="ECO:0000256" key="3">
    <source>
        <dbReference type="ARBA" id="ARBA00022989"/>
    </source>
</evidence>
<dbReference type="EMBL" id="LIAE01008130">
    <property type="protein sequence ID" value="PAV75323.1"/>
    <property type="molecule type" value="Genomic_DNA"/>
</dbReference>
<evidence type="ECO:0000256" key="4">
    <source>
        <dbReference type="ARBA" id="ARBA00023136"/>
    </source>
</evidence>
<dbReference type="InterPro" id="IPR002000">
    <property type="entry name" value="Lysosome-assoc_membr_glycop"/>
</dbReference>
<feature type="signal peptide" evidence="6">
    <location>
        <begin position="1"/>
        <end position="35"/>
    </location>
</feature>
<dbReference type="Proteomes" id="UP000218231">
    <property type="component" value="Unassembled WGS sequence"/>
</dbReference>
<keyword evidence="2 6" id="KW-0732">Signal</keyword>
<dbReference type="STRING" id="2018661.A0A2A2KNC5"/>
<gene>
    <name evidence="7" type="ORF">WR25_00941</name>
</gene>
<reference evidence="7 8" key="1">
    <citation type="journal article" date="2017" name="Curr. Biol.">
        <title>Genome architecture and evolution of a unichromosomal asexual nematode.</title>
        <authorList>
            <person name="Fradin H."/>
            <person name="Zegar C."/>
            <person name="Gutwein M."/>
            <person name="Lucas J."/>
            <person name="Kovtun M."/>
            <person name="Corcoran D."/>
            <person name="Baugh L.R."/>
            <person name="Kiontke K."/>
            <person name="Gunsalus K."/>
            <person name="Fitch D.H."/>
            <person name="Piano F."/>
        </authorList>
    </citation>
    <scope>NUCLEOTIDE SEQUENCE [LARGE SCALE GENOMIC DNA]</scope>
    <source>
        <strain evidence="7">PF1309</strain>
    </source>
</reference>
<dbReference type="Gene3D" id="2.40.160.110">
    <property type="match status" value="1"/>
</dbReference>
<comment type="caution">
    <text evidence="7">The sequence shown here is derived from an EMBL/GenBank/DDBJ whole genome shotgun (WGS) entry which is preliminary data.</text>
</comment>
<keyword evidence="3" id="KW-1133">Transmembrane helix</keyword>
<protein>
    <submittedName>
        <fullName evidence="7">Uncharacterized protein</fullName>
    </submittedName>
</protein>
<dbReference type="GO" id="GO:0031902">
    <property type="term" value="C:late endosome membrane"/>
    <property type="evidence" value="ECO:0007669"/>
    <property type="project" value="TreeGrafter"/>
</dbReference>
<name>A0A2A2KNC5_9BILA</name>
<dbReference type="GO" id="GO:0005765">
    <property type="term" value="C:lysosomal membrane"/>
    <property type="evidence" value="ECO:0007669"/>
    <property type="project" value="TreeGrafter"/>
</dbReference>
<evidence type="ECO:0000256" key="1">
    <source>
        <dbReference type="ARBA" id="ARBA00022692"/>
    </source>
</evidence>
<dbReference type="AlphaFoldDB" id="A0A2A2KNC5"/>
<feature type="chain" id="PRO_5013507758" evidence="6">
    <location>
        <begin position="36"/>
        <end position="215"/>
    </location>
</feature>
<dbReference type="GO" id="GO:0072594">
    <property type="term" value="P:establishment of protein localization to organelle"/>
    <property type="evidence" value="ECO:0007669"/>
    <property type="project" value="TreeGrafter"/>
</dbReference>
<keyword evidence="8" id="KW-1185">Reference proteome</keyword>
<keyword evidence="1" id="KW-0812">Transmembrane</keyword>
<dbReference type="PANTHER" id="PTHR11506">
    <property type="entry name" value="LYSOSOME-ASSOCIATED MEMBRANE GLYCOPROTEIN"/>
    <property type="match status" value="1"/>
</dbReference>
<dbReference type="PANTHER" id="PTHR11506:SF42">
    <property type="entry name" value="LYSOSOME-ASSOCIATED MEMBRANE GLYCOPROTEIN 5"/>
    <property type="match status" value="1"/>
</dbReference>
<accession>A0A2A2KNC5</accession>
<keyword evidence="5" id="KW-0325">Glycoprotein</keyword>
<evidence type="ECO:0000256" key="2">
    <source>
        <dbReference type="ARBA" id="ARBA00022729"/>
    </source>
</evidence>
<organism evidence="7 8">
    <name type="scientific">Diploscapter pachys</name>
    <dbReference type="NCBI Taxonomy" id="2018661"/>
    <lineage>
        <taxon>Eukaryota</taxon>
        <taxon>Metazoa</taxon>
        <taxon>Ecdysozoa</taxon>
        <taxon>Nematoda</taxon>
        <taxon>Chromadorea</taxon>
        <taxon>Rhabditida</taxon>
        <taxon>Rhabditina</taxon>
        <taxon>Rhabditomorpha</taxon>
        <taxon>Rhabditoidea</taxon>
        <taxon>Rhabditidae</taxon>
        <taxon>Diploscapter</taxon>
    </lineage>
</organism>
<evidence type="ECO:0000256" key="5">
    <source>
        <dbReference type="ARBA" id="ARBA00023180"/>
    </source>
</evidence>
<proteinExistence type="predicted"/>
<evidence type="ECO:0000313" key="7">
    <source>
        <dbReference type="EMBL" id="PAV75323.1"/>
    </source>
</evidence>
<dbReference type="GO" id="GO:0005886">
    <property type="term" value="C:plasma membrane"/>
    <property type="evidence" value="ECO:0007669"/>
    <property type="project" value="TreeGrafter"/>
</dbReference>
<evidence type="ECO:0000256" key="6">
    <source>
        <dbReference type="SAM" id="SignalP"/>
    </source>
</evidence>
<keyword evidence="4" id="KW-0472">Membrane</keyword>
<sequence>MSASYKHRRSSMHSLFNDVIRIFICLLGLIQLSYEAGGSSKGDWQFGDPKGLCMRLQADISLYLTYYRNDGQQHDGTVHVPTTSKVNVTDSSCNKTVTTNGITVSSQVLILQLDQMPGWSLTFAFTQDPRFHTDNGKQYALYQINVTANYSSCSQQFPDASELTYVYYTPIDLNKTSDDNLELAEALYADNDHSFYCPSPNKFPINRDNVAGLPA</sequence>
<dbReference type="OrthoDB" id="6232933at2759"/>
<dbReference type="EMBL" id="LIAE01008130">
    <property type="protein sequence ID" value="PAV75324.1"/>
    <property type="molecule type" value="Genomic_DNA"/>
</dbReference>
<evidence type="ECO:0000313" key="8">
    <source>
        <dbReference type="Proteomes" id="UP000218231"/>
    </source>
</evidence>